<reference evidence="7 8" key="1">
    <citation type="journal article" date="2013" name="Genome Biol. Evol.">
        <title>Comparison of metabolic capacities and inference of gene content evolution in mosquito-associated Spiroplasma diminutum and S. taiwanense.</title>
        <authorList>
            <person name="Lo W.S."/>
            <person name="Ku C."/>
            <person name="Chen L.L."/>
            <person name="Chang T.H."/>
            <person name="Kuo C.H."/>
        </authorList>
    </citation>
    <scope>NUCLEOTIDE SEQUENCE [LARGE SCALE GENOMIC DNA]</scope>
    <source>
        <strain evidence="7">CT-1</strain>
    </source>
</reference>
<keyword evidence="5" id="KW-0133">Cell shape</keyword>
<dbReference type="PRINTS" id="PR01652">
    <property type="entry name" value="SHAPEPROTEIN"/>
</dbReference>
<dbReference type="PANTHER" id="PTHR42749">
    <property type="entry name" value="CELL SHAPE-DETERMINING PROTEIN MREB"/>
    <property type="match status" value="1"/>
</dbReference>
<dbReference type="OrthoDB" id="391604at2"/>
<keyword evidence="2" id="KW-0963">Cytoplasm</keyword>
<dbReference type="Pfam" id="PF06723">
    <property type="entry name" value="MreB_Mbl"/>
    <property type="match status" value="1"/>
</dbReference>
<dbReference type="GO" id="GO:0008360">
    <property type="term" value="P:regulation of cell shape"/>
    <property type="evidence" value="ECO:0007669"/>
    <property type="project" value="UniProtKB-KW"/>
</dbReference>
<evidence type="ECO:0000256" key="6">
    <source>
        <dbReference type="ARBA" id="ARBA00023458"/>
    </source>
</evidence>
<dbReference type="eggNOG" id="COG1077">
    <property type="taxonomic scope" value="Bacteria"/>
</dbReference>
<comment type="similarity">
    <text evidence="6">Belongs to the FtsA/MreB family.</text>
</comment>
<dbReference type="GO" id="GO:0005524">
    <property type="term" value="F:ATP binding"/>
    <property type="evidence" value="ECO:0007669"/>
    <property type="project" value="UniProtKB-KW"/>
</dbReference>
<keyword evidence="4" id="KW-0067">ATP-binding</keyword>
<dbReference type="HOGENOM" id="CLU_052037_0_1_14"/>
<dbReference type="GO" id="GO:0000902">
    <property type="term" value="P:cell morphogenesis"/>
    <property type="evidence" value="ECO:0007669"/>
    <property type="project" value="InterPro"/>
</dbReference>
<proteinExistence type="inferred from homology"/>
<dbReference type="GO" id="GO:0005737">
    <property type="term" value="C:cytoplasm"/>
    <property type="evidence" value="ECO:0007669"/>
    <property type="project" value="UniProtKB-SubCell"/>
</dbReference>
<evidence type="ECO:0000313" key="8">
    <source>
        <dbReference type="Proteomes" id="UP000014984"/>
    </source>
</evidence>
<protein>
    <submittedName>
        <fullName evidence="7">Cell shape determining protein MreB</fullName>
    </submittedName>
</protein>
<dbReference type="EMBL" id="CP005074">
    <property type="protein sequence ID" value="AGR41679.1"/>
    <property type="molecule type" value="Genomic_DNA"/>
</dbReference>
<comment type="subcellular location">
    <subcellularLocation>
        <location evidence="1">Cytoplasm</location>
    </subcellularLocation>
</comment>
<dbReference type="STRING" id="1276220.STAIW_v1c10960"/>
<gene>
    <name evidence="7" type="primary">mreB</name>
    <name evidence="7" type="ORF">STAIW_v1c10960</name>
</gene>
<dbReference type="PATRIC" id="fig|1276220.3.peg.1113"/>
<evidence type="ECO:0000256" key="2">
    <source>
        <dbReference type="ARBA" id="ARBA00022490"/>
    </source>
</evidence>
<dbReference type="KEGG" id="stai:STAIW_v1c10960"/>
<dbReference type="AlphaFoldDB" id="S5LV76"/>
<keyword evidence="3" id="KW-0547">Nucleotide-binding</keyword>
<keyword evidence="8" id="KW-1185">Reference proteome</keyword>
<accession>S5LV76</accession>
<sequence>MAKTSLRSRKHIAIDIGTSKTRIYIEGLGIVFNEASLIATDYKTKKIIAIGNTAKNFIGKLNGSLQIKYLLKKGTVTDLNLLKVFLFYILRKYENEIKGSVVTLACPTSLTSLERKSLIDSIKSLGVFYINVEDDIKLALYGAGVDITKPEGYLCLDMGAGKTTAGIIVTGGTINSKWTKAAGISIDNEIIKYLKSKHGMMIGELTAEAVKISIASLIKMKQPLKTKAYGYDLGSAMPKELELSDTEISKVLLATFGNITDTITSLLEEAPNEVAGDIIKNGLFITGGLSNVHGVKTFFENFFEIPVKIPKNSNTAVIDGAIAHKELTMKKIEIEMNPIQENNW</sequence>
<evidence type="ECO:0000313" key="7">
    <source>
        <dbReference type="EMBL" id="AGR41679.1"/>
    </source>
</evidence>
<dbReference type="PANTHER" id="PTHR42749:SF1">
    <property type="entry name" value="CELL SHAPE-DETERMINING PROTEIN MREB"/>
    <property type="match status" value="1"/>
</dbReference>
<evidence type="ECO:0000256" key="5">
    <source>
        <dbReference type="ARBA" id="ARBA00022960"/>
    </source>
</evidence>
<evidence type="ECO:0000256" key="3">
    <source>
        <dbReference type="ARBA" id="ARBA00022741"/>
    </source>
</evidence>
<dbReference type="Gene3D" id="3.30.420.40">
    <property type="match status" value="3"/>
</dbReference>
<organism evidence="7 8">
    <name type="scientific">Spiroplasma taiwanense CT-1</name>
    <dbReference type="NCBI Taxonomy" id="1276220"/>
    <lineage>
        <taxon>Bacteria</taxon>
        <taxon>Bacillati</taxon>
        <taxon>Mycoplasmatota</taxon>
        <taxon>Mollicutes</taxon>
        <taxon>Entomoplasmatales</taxon>
        <taxon>Spiroplasmataceae</taxon>
        <taxon>Spiroplasma</taxon>
    </lineage>
</organism>
<dbReference type="InterPro" id="IPR043129">
    <property type="entry name" value="ATPase_NBD"/>
</dbReference>
<evidence type="ECO:0000256" key="4">
    <source>
        <dbReference type="ARBA" id="ARBA00022840"/>
    </source>
</evidence>
<dbReference type="RefSeq" id="WP_020834818.1">
    <property type="nucleotide sequence ID" value="NC_021846.1"/>
</dbReference>
<dbReference type="Proteomes" id="UP000014984">
    <property type="component" value="Chromosome"/>
</dbReference>
<dbReference type="SUPFAM" id="SSF53067">
    <property type="entry name" value="Actin-like ATPase domain"/>
    <property type="match status" value="2"/>
</dbReference>
<dbReference type="InterPro" id="IPR056546">
    <property type="entry name" value="MreB_MamK-like"/>
</dbReference>
<dbReference type="InterPro" id="IPR004753">
    <property type="entry name" value="MreB"/>
</dbReference>
<evidence type="ECO:0000256" key="1">
    <source>
        <dbReference type="ARBA" id="ARBA00004496"/>
    </source>
</evidence>
<name>S5LV76_9MOLU</name>